<dbReference type="PANTHER" id="PTHR45648:SF22">
    <property type="entry name" value="GDSL LIPASE_ACYLHYDROLASE FAMILY PROTEIN (AFU_ORTHOLOGUE AFUA_4G14700)"/>
    <property type="match status" value="1"/>
</dbReference>
<comment type="caution">
    <text evidence="7">The sequence shown here is derived from an EMBL/GenBank/DDBJ whole genome shotgun (WGS) entry which is preliminary data.</text>
</comment>
<dbReference type="InterPro" id="IPR017186">
    <property type="entry name" value="Lipase_autotranspt_EstA"/>
</dbReference>
<dbReference type="InterPro" id="IPR005546">
    <property type="entry name" value="Autotransporte_beta"/>
</dbReference>
<dbReference type="PIRSF" id="PIRSF037375">
    <property type="entry name" value="Autotrns_EstA"/>
    <property type="match status" value="1"/>
</dbReference>
<dbReference type="SUPFAM" id="SSF103515">
    <property type="entry name" value="Autotransporter"/>
    <property type="match status" value="1"/>
</dbReference>
<dbReference type="SUPFAM" id="SSF52266">
    <property type="entry name" value="SGNH hydrolase"/>
    <property type="match status" value="1"/>
</dbReference>
<proteinExistence type="inferred from homology"/>
<feature type="signal peptide" evidence="5">
    <location>
        <begin position="1"/>
        <end position="23"/>
    </location>
</feature>
<dbReference type="Pfam" id="PF00657">
    <property type="entry name" value="Lipase_GDSL"/>
    <property type="match status" value="1"/>
</dbReference>
<dbReference type="InterPro" id="IPR036514">
    <property type="entry name" value="SGNH_hydro_sf"/>
</dbReference>
<dbReference type="PANTHER" id="PTHR45648">
    <property type="entry name" value="GDSL LIPASE/ACYLHYDROLASE FAMILY PROTEIN (AFU_ORTHOLOGUE AFUA_4G14700)"/>
    <property type="match status" value="1"/>
</dbReference>
<feature type="active site" evidence="4">
    <location>
        <position position="288"/>
    </location>
</feature>
<evidence type="ECO:0000259" key="6">
    <source>
        <dbReference type="PROSITE" id="PS51208"/>
    </source>
</evidence>
<comment type="similarity">
    <text evidence="1">Belongs to the 'GDSL' lipolytic enzyme family.</text>
</comment>
<evidence type="ECO:0000256" key="5">
    <source>
        <dbReference type="SAM" id="SignalP"/>
    </source>
</evidence>
<dbReference type="AlphaFoldDB" id="A0A846ZLZ1"/>
<accession>A0A846ZLZ1</accession>
<feature type="domain" description="Autotransporter" evidence="6">
    <location>
        <begin position="337"/>
        <end position="617"/>
    </location>
</feature>
<reference evidence="7 8" key="1">
    <citation type="journal article" date="2017" name="Int. J. Syst. Evol. Microbiol.">
        <title>Oleiagrimonas citrea sp. nov., a marine bacterium isolated from tidal flat sediment and emended description of the genus Oleiagrimonas Fang et al. 2015 and Oleiagrimonas soli.</title>
        <authorList>
            <person name="Yang S.H."/>
            <person name="Seo H.S."/>
            <person name="Seong C.N."/>
            <person name="Kwon K.K."/>
        </authorList>
    </citation>
    <scope>NUCLEOTIDE SEQUENCE [LARGE SCALE GENOMIC DNA]</scope>
    <source>
        <strain evidence="7 8">MEBiC09124</strain>
    </source>
</reference>
<keyword evidence="2 5" id="KW-0732">Signal</keyword>
<evidence type="ECO:0000313" key="7">
    <source>
        <dbReference type="EMBL" id="NKZ38707.1"/>
    </source>
</evidence>
<dbReference type="CDD" id="cd01847">
    <property type="entry name" value="Triacylglycerol_lipase_like"/>
    <property type="match status" value="1"/>
</dbReference>
<feature type="active site" description="Nucleophile" evidence="4">
    <location>
        <position position="37"/>
    </location>
</feature>
<gene>
    <name evidence="7" type="ORF">HF690_07010</name>
</gene>
<protein>
    <submittedName>
        <fullName evidence="7">Autotransporter domain-containing protein</fullName>
    </submittedName>
</protein>
<keyword evidence="3" id="KW-0378">Hydrolase</keyword>
<evidence type="ECO:0000256" key="3">
    <source>
        <dbReference type="ARBA" id="ARBA00022801"/>
    </source>
</evidence>
<dbReference type="PROSITE" id="PS51208">
    <property type="entry name" value="AUTOTRANSPORTER"/>
    <property type="match status" value="1"/>
</dbReference>
<evidence type="ECO:0000256" key="2">
    <source>
        <dbReference type="ARBA" id="ARBA00022729"/>
    </source>
</evidence>
<evidence type="ECO:0000256" key="4">
    <source>
        <dbReference type="PIRSR" id="PIRSR037375-1"/>
    </source>
</evidence>
<sequence>MPRLRHLTTAIVATLAFSSAAHAATTDFNNMVVFGDSLSDNGNLSLALGSTTPTRFTTNPGTVAVENIANSFGFMLTPSVTGGTDYAFGGAGINNNSSAGPIPLLGQQLDMYLAANGGTADAHTLYSVWGGANDIFYATSGAVAPNQIPTMVGAAAVGEVNLIGKLHAAGANYVLVFNLPDIGKTPSGLAAGASASASLTSLSLVYNGALNSGIKQLSDQGLNIIPVDTYSLFSEVIGNPQAYGFSNVTDAACGLTSTSLQCGPQGSGLPYTYPDGAQDSYLFADGVHPTTAAHRLLAQYVVAEINAPRQISLLAEAPLASSAAHLRTVRTNALDSLNASSSRLFANVTYGNQNFDATDSSPKTHSNNVNLTLGVTAPAGNHVSLGVALGVSHNRADVSGNHGGYKLNSVQGTGFAMYHAGGGYFGGYMGFAQLDYNDVQRRFQLGAMQRTEAARTDGSQLFTGLMGGYDFHAGSLRTGPFARLEWQKIKVNGFQEFSGDSSAMWFDAQSRFSMQQTLGWRLRGDWVVGELTMHPYAEVSWTHDQRADPRKVEAGLIGMNGSFALTGFVPDKSWANADLGIMTEFSPTTSGWIGYQGRFADSNQKINSFNMGLKINF</sequence>
<dbReference type="Pfam" id="PF03797">
    <property type="entry name" value="Autotransporter"/>
    <property type="match status" value="1"/>
</dbReference>
<evidence type="ECO:0000256" key="1">
    <source>
        <dbReference type="ARBA" id="ARBA00008668"/>
    </source>
</evidence>
<keyword evidence="8" id="KW-1185">Reference proteome</keyword>
<dbReference type="Gene3D" id="2.40.128.130">
    <property type="entry name" value="Autotransporter beta-domain"/>
    <property type="match status" value="1"/>
</dbReference>
<feature type="chain" id="PRO_5032277881" evidence="5">
    <location>
        <begin position="24"/>
        <end position="617"/>
    </location>
</feature>
<dbReference type="RefSeq" id="WP_168608942.1">
    <property type="nucleotide sequence ID" value="NZ_JAAZQD010000002.1"/>
</dbReference>
<dbReference type="Gene3D" id="3.40.50.1110">
    <property type="entry name" value="SGNH hydrolase"/>
    <property type="match status" value="1"/>
</dbReference>
<dbReference type="Proteomes" id="UP000541636">
    <property type="component" value="Unassembled WGS sequence"/>
</dbReference>
<dbReference type="SMART" id="SM00869">
    <property type="entry name" value="Autotransporter"/>
    <property type="match status" value="1"/>
</dbReference>
<name>A0A846ZLZ1_9GAMM</name>
<dbReference type="InterPro" id="IPR036709">
    <property type="entry name" value="Autotransporte_beta_dom_sf"/>
</dbReference>
<dbReference type="EMBL" id="JAAZQD010000002">
    <property type="protein sequence ID" value="NKZ38707.1"/>
    <property type="molecule type" value="Genomic_DNA"/>
</dbReference>
<dbReference type="InterPro" id="IPR001087">
    <property type="entry name" value="GDSL"/>
</dbReference>
<dbReference type="GO" id="GO:0016788">
    <property type="term" value="F:hydrolase activity, acting on ester bonds"/>
    <property type="evidence" value="ECO:0007669"/>
    <property type="project" value="InterPro"/>
</dbReference>
<organism evidence="7 8">
    <name type="scientific">Oleiagrimonas citrea</name>
    <dbReference type="NCBI Taxonomy" id="1665687"/>
    <lineage>
        <taxon>Bacteria</taxon>
        <taxon>Pseudomonadati</taxon>
        <taxon>Pseudomonadota</taxon>
        <taxon>Gammaproteobacteria</taxon>
        <taxon>Lysobacterales</taxon>
        <taxon>Rhodanobacteraceae</taxon>
        <taxon>Oleiagrimonas</taxon>
    </lineage>
</organism>
<dbReference type="InterPro" id="IPR051058">
    <property type="entry name" value="GDSL_Est/Lipase"/>
</dbReference>
<feature type="active site" evidence="4">
    <location>
        <position position="285"/>
    </location>
</feature>
<evidence type="ECO:0000313" key="8">
    <source>
        <dbReference type="Proteomes" id="UP000541636"/>
    </source>
</evidence>